<gene>
    <name evidence="2" type="ORF">CUREO_1661</name>
</gene>
<dbReference type="Proteomes" id="UP000063971">
    <property type="component" value="Chromosome"/>
</dbReference>
<accession>A0AAU8U219</accession>
<keyword evidence="1" id="KW-0732">Signal</keyword>
<organism evidence="2 3">
    <name type="scientific">Campylobacter ureolyticus RIGS 9880</name>
    <dbReference type="NCBI Taxonomy" id="1032069"/>
    <lineage>
        <taxon>Bacteria</taxon>
        <taxon>Pseudomonadati</taxon>
        <taxon>Campylobacterota</taxon>
        <taxon>Epsilonproteobacteria</taxon>
        <taxon>Campylobacterales</taxon>
        <taxon>Campylobacteraceae</taxon>
        <taxon>Campylobacter</taxon>
    </lineage>
</organism>
<dbReference type="AlphaFoldDB" id="A0AAU8U219"/>
<dbReference type="EMBL" id="CP012195">
    <property type="protein sequence ID" value="AKT91467.1"/>
    <property type="molecule type" value="Genomic_DNA"/>
</dbReference>
<dbReference type="RefSeq" id="WP_050335919.1">
    <property type="nucleotide sequence ID" value="NZ_CP012195.1"/>
</dbReference>
<evidence type="ECO:0000256" key="1">
    <source>
        <dbReference type="SAM" id="SignalP"/>
    </source>
</evidence>
<feature type="signal peptide" evidence="1">
    <location>
        <begin position="1"/>
        <end position="20"/>
    </location>
</feature>
<proteinExistence type="predicted"/>
<evidence type="ECO:0000313" key="3">
    <source>
        <dbReference type="Proteomes" id="UP000063971"/>
    </source>
</evidence>
<reference evidence="2 3" key="1">
    <citation type="journal article" date="2015" name="Genome Announc.">
        <title>Complete Genome Sequence of the Campylobacter ureolyticus Clinical Isolate RIGS 9880.</title>
        <authorList>
            <person name="Miller W.G."/>
            <person name="Yee E."/>
            <person name="On S.L."/>
            <person name="Andersen L.P."/>
            <person name="Bono J.L."/>
        </authorList>
    </citation>
    <scope>NUCLEOTIDE SEQUENCE [LARGE SCALE GENOMIC DNA]</scope>
    <source>
        <strain evidence="2 3">RIGS 9880</strain>
    </source>
</reference>
<protein>
    <submittedName>
        <fullName evidence="2">Uncharacterized protein</fullName>
    </submittedName>
</protein>
<feature type="chain" id="PRO_5043616797" evidence="1">
    <location>
        <begin position="21"/>
        <end position="210"/>
    </location>
</feature>
<sequence length="210" mass="24109">MKKILLCSLTIAFLISSGFAKSDKSMQFYENNPKETNKEFKKCLKNKNKNEFCKTIEDLKIEQDAKFYEENSKELDKKLKFCEKNKEKLSDFEKTECIGAKMGEYYVKVTFYRQNPKELEKALKKECPSTLIDTPVLLGLESDECQTAYSAAKLNILDVKTKEDVKNLIDFATITCKGYGSSYSLNPYPNVKMAVECTVAKEVLRELSDK</sequence>
<dbReference type="KEGG" id="cure:CUREO_1661"/>
<evidence type="ECO:0000313" key="2">
    <source>
        <dbReference type="EMBL" id="AKT91467.1"/>
    </source>
</evidence>
<name>A0AAU8U219_9BACT</name>